<evidence type="ECO:0000256" key="1">
    <source>
        <dbReference type="SAM" id="MobiDB-lite"/>
    </source>
</evidence>
<name>A0ABN3JKC5_9ACTN</name>
<dbReference type="EMBL" id="BAAARW010000020">
    <property type="protein sequence ID" value="GAA2432956.1"/>
    <property type="molecule type" value="Genomic_DNA"/>
</dbReference>
<feature type="region of interest" description="Disordered" evidence="1">
    <location>
        <begin position="35"/>
        <end position="55"/>
    </location>
</feature>
<evidence type="ECO:0000313" key="3">
    <source>
        <dbReference type="Proteomes" id="UP001501231"/>
    </source>
</evidence>
<keyword evidence="3" id="KW-1185">Reference proteome</keyword>
<gene>
    <name evidence="2" type="ORF">GCM10010191_53700</name>
</gene>
<sequence length="215" mass="24242">MDKFFWHGHDTRTLLPDDWEDQVRSVTLSRVRHLDRGRASTSRESDDVGKLRRGRVPGTAVRDELPWLDKLYRTTFLDMAEHLAGEPVSPAEDVRYGVVLNVAIGTDMRLECHVDSNPVEGLLFLTDHPRQAGGELVIGHNPEARSAAEVDADCSTIIPVAGHALFFRGSDNPHYVRFLKNNDDIRIVAAMNYYTETVPESSRPAEINQYLFGEE</sequence>
<proteinExistence type="predicted"/>
<protein>
    <recommendedName>
        <fullName evidence="4">2OG-Fe(II) oxygenase</fullName>
    </recommendedName>
</protein>
<comment type="caution">
    <text evidence="2">The sequence shown here is derived from an EMBL/GenBank/DDBJ whole genome shotgun (WGS) entry which is preliminary data.</text>
</comment>
<reference evidence="2 3" key="1">
    <citation type="journal article" date="2019" name="Int. J. Syst. Evol. Microbiol.">
        <title>The Global Catalogue of Microorganisms (GCM) 10K type strain sequencing project: providing services to taxonomists for standard genome sequencing and annotation.</title>
        <authorList>
            <consortium name="The Broad Institute Genomics Platform"/>
            <consortium name="The Broad Institute Genome Sequencing Center for Infectious Disease"/>
            <person name="Wu L."/>
            <person name="Ma J."/>
        </authorList>
    </citation>
    <scope>NUCLEOTIDE SEQUENCE [LARGE SCALE GENOMIC DNA]</scope>
    <source>
        <strain evidence="2 3">JCM 3325</strain>
    </source>
</reference>
<evidence type="ECO:0000313" key="2">
    <source>
        <dbReference type="EMBL" id="GAA2432956.1"/>
    </source>
</evidence>
<accession>A0ABN3JKC5</accession>
<organism evidence="2 3">
    <name type="scientific">Actinomadura vinacea</name>
    <dbReference type="NCBI Taxonomy" id="115336"/>
    <lineage>
        <taxon>Bacteria</taxon>
        <taxon>Bacillati</taxon>
        <taxon>Actinomycetota</taxon>
        <taxon>Actinomycetes</taxon>
        <taxon>Streptosporangiales</taxon>
        <taxon>Thermomonosporaceae</taxon>
        <taxon>Actinomadura</taxon>
    </lineage>
</organism>
<dbReference type="Proteomes" id="UP001501231">
    <property type="component" value="Unassembled WGS sequence"/>
</dbReference>
<evidence type="ECO:0008006" key="4">
    <source>
        <dbReference type="Google" id="ProtNLM"/>
    </source>
</evidence>
<feature type="compositionally biased region" description="Basic and acidic residues" evidence="1">
    <location>
        <begin position="35"/>
        <end position="50"/>
    </location>
</feature>